<protein>
    <submittedName>
        <fullName evidence="1">Uncharacterized protein</fullName>
    </submittedName>
</protein>
<comment type="caution">
    <text evidence="1">The sequence shown here is derived from an EMBL/GenBank/DDBJ whole genome shotgun (WGS) entry which is preliminary data.</text>
</comment>
<evidence type="ECO:0000313" key="1">
    <source>
        <dbReference type="EMBL" id="MEA1605562.1"/>
    </source>
</evidence>
<dbReference type="RefSeq" id="WP_322948740.1">
    <property type="nucleotide sequence ID" value="NZ_JAYEET010000020.1"/>
</dbReference>
<reference evidence="1 2" key="1">
    <citation type="submission" date="2023-12" db="EMBL/GenBank/DDBJ databases">
        <title>Pseudomonas sp. T5W1.</title>
        <authorList>
            <person name="Maltman C."/>
        </authorList>
    </citation>
    <scope>NUCLEOTIDE SEQUENCE [LARGE SCALE GENOMIC DNA]</scope>
    <source>
        <strain evidence="1 2">T5W1</strain>
    </source>
</reference>
<proteinExistence type="predicted"/>
<keyword evidence="2" id="KW-1185">Reference proteome</keyword>
<dbReference type="EMBL" id="JAYEET010000020">
    <property type="protein sequence ID" value="MEA1605562.1"/>
    <property type="molecule type" value="Genomic_DNA"/>
</dbReference>
<gene>
    <name evidence="1" type="ORF">SOP97_06955</name>
</gene>
<evidence type="ECO:0000313" key="2">
    <source>
        <dbReference type="Proteomes" id="UP001292571"/>
    </source>
</evidence>
<organism evidence="1 2">
    <name type="scientific">Pseudomonas spirodelae</name>
    <dbReference type="NCBI Taxonomy" id="3101751"/>
    <lineage>
        <taxon>Bacteria</taxon>
        <taxon>Pseudomonadati</taxon>
        <taxon>Pseudomonadota</taxon>
        <taxon>Gammaproteobacteria</taxon>
        <taxon>Pseudomonadales</taxon>
        <taxon>Pseudomonadaceae</taxon>
        <taxon>Pseudomonas</taxon>
    </lineage>
</organism>
<name>A0ABU5P7B4_9PSED</name>
<sequence length="118" mass="13473">MYVDVGALFDQMFGHELFNLSEVVAVVSDKVKCADGTVLEFLEDVDGQICEGDDILVLRQRLARKELEEVRESMRCKNDWSLDDVLTQQIAEAEREGFSISYSAVVNDEIYPLLDFKF</sequence>
<accession>A0ABU5P7B4</accession>
<dbReference type="Proteomes" id="UP001292571">
    <property type="component" value="Unassembled WGS sequence"/>
</dbReference>